<evidence type="ECO:0000313" key="2">
    <source>
        <dbReference type="EMBL" id="KAA8473267.1"/>
    </source>
</evidence>
<dbReference type="AlphaFoldDB" id="A0A5M9GGG8"/>
<name>A0A5M9GGG8_9BACI</name>
<keyword evidence="1" id="KW-1133">Transmembrane helix</keyword>
<organism evidence="2 3">
    <name type="scientific">Bacillus paranthracis</name>
    <dbReference type="NCBI Taxonomy" id="2026186"/>
    <lineage>
        <taxon>Bacteria</taxon>
        <taxon>Bacillati</taxon>
        <taxon>Bacillota</taxon>
        <taxon>Bacilli</taxon>
        <taxon>Bacillales</taxon>
        <taxon>Bacillaceae</taxon>
        <taxon>Bacillus</taxon>
        <taxon>Bacillus cereus group</taxon>
    </lineage>
</organism>
<comment type="caution">
    <text evidence="2">The sequence shown here is derived from an EMBL/GenBank/DDBJ whole genome shotgun (WGS) entry which is preliminary data.</text>
</comment>
<evidence type="ECO:0000313" key="3">
    <source>
        <dbReference type="Proteomes" id="UP000325411"/>
    </source>
</evidence>
<keyword evidence="1" id="KW-0472">Membrane</keyword>
<evidence type="ECO:0000256" key="1">
    <source>
        <dbReference type="SAM" id="Phobius"/>
    </source>
</evidence>
<sequence length="100" mass="11511">MKFIGWFFIIFCIIYSITFFTFDPGVLEFFRDSDKVSKALGTLITSRGMFIFSIGMLFVCTTGLISLFTSNVEYVKNGIFLGALSMLTLMFWDIMKDMIF</sequence>
<protein>
    <submittedName>
        <fullName evidence="2">Uncharacterized protein</fullName>
    </submittedName>
</protein>
<dbReference type="RefSeq" id="WP_000668617.1">
    <property type="nucleotide sequence ID" value="NZ_CP064082.1"/>
</dbReference>
<gene>
    <name evidence="2" type="ORF">FYW06_27890</name>
</gene>
<accession>A0A5M9GGG8</accession>
<dbReference type="EMBL" id="VXCE01000042">
    <property type="protein sequence ID" value="KAA8473267.1"/>
    <property type="molecule type" value="Genomic_DNA"/>
</dbReference>
<proteinExistence type="predicted"/>
<feature type="transmembrane region" description="Helical" evidence="1">
    <location>
        <begin position="74"/>
        <end position="92"/>
    </location>
</feature>
<feature type="transmembrane region" description="Helical" evidence="1">
    <location>
        <begin position="6"/>
        <end position="27"/>
    </location>
</feature>
<feature type="transmembrane region" description="Helical" evidence="1">
    <location>
        <begin position="48"/>
        <end position="68"/>
    </location>
</feature>
<reference evidence="2 3" key="1">
    <citation type="submission" date="2019-09" db="EMBL/GenBank/DDBJ databases">
        <authorList>
            <person name="Geng P."/>
            <person name="Wan X."/>
            <person name="Zhou G."/>
            <person name="Yuan Z."/>
            <person name="Hu X."/>
        </authorList>
    </citation>
    <scope>NUCLEOTIDE SEQUENCE [LARGE SCALE GENOMIC DNA]</scope>
    <source>
        <strain evidence="2 3">EFR-4</strain>
    </source>
</reference>
<keyword evidence="1" id="KW-0812">Transmembrane</keyword>
<dbReference type="Proteomes" id="UP000325411">
    <property type="component" value="Unassembled WGS sequence"/>
</dbReference>